<name>A0A1I8C3Q9_MELHA</name>
<dbReference type="WBParaSite" id="MhA1_Contig984.frz3.gene5">
    <property type="protein sequence ID" value="MhA1_Contig984.frz3.gene5"/>
    <property type="gene ID" value="MhA1_Contig984.frz3.gene5"/>
</dbReference>
<keyword evidence="9" id="KW-1185">Reference proteome</keyword>
<dbReference type="PROSITE" id="PS50071">
    <property type="entry name" value="HOMEOBOX_2"/>
    <property type="match status" value="1"/>
</dbReference>
<dbReference type="Pfam" id="PF00046">
    <property type="entry name" value="Homeodomain"/>
    <property type="match status" value="1"/>
</dbReference>
<feature type="domain" description="Homeobox" evidence="8">
    <location>
        <begin position="213"/>
        <end position="273"/>
    </location>
</feature>
<evidence type="ECO:0000313" key="9">
    <source>
        <dbReference type="Proteomes" id="UP000095281"/>
    </source>
</evidence>
<comment type="subcellular location">
    <subcellularLocation>
        <location evidence="1 5 6">Nucleus</location>
    </subcellularLocation>
</comment>
<sequence>MADSGGSGKNSNIGNSEIKVVNETGLKKLLILYLIFLEKDASSLIEELKDEIILRKAASVASENVIALKDRQIANIIAEKDQEIANIIALKDREIANIIAEKDRKISELENALPAPVYVPFGGQRHGARISFAPSSMTGPSYIPMPTTTITPIFGASSQMISGWVPRCNQMDLPGHNPSNVNPFFPRVLFGQSVQVGGSNIQGASANIGNQPVQQKQAKTRFTDDQIGVLMEYFDINKYPTEEQIKEAAQKTNLTTKQIKGWYKWKYFKERHHDANSIYNFDTPPQTRFDVDTYNKTGEVKLVPLIQQKENQTMDEANVVENDEEKENKGGEKN</sequence>
<evidence type="ECO:0000256" key="2">
    <source>
        <dbReference type="ARBA" id="ARBA00022723"/>
    </source>
</evidence>
<dbReference type="GO" id="GO:0000981">
    <property type="term" value="F:DNA-binding transcription factor activity, RNA polymerase II-specific"/>
    <property type="evidence" value="ECO:0007669"/>
    <property type="project" value="TreeGrafter"/>
</dbReference>
<reference evidence="10" key="1">
    <citation type="submission" date="2016-11" db="UniProtKB">
        <authorList>
            <consortium name="WormBaseParasite"/>
        </authorList>
    </citation>
    <scope>IDENTIFICATION</scope>
</reference>
<keyword evidence="3" id="KW-0677">Repeat</keyword>
<evidence type="ECO:0000256" key="6">
    <source>
        <dbReference type="RuleBase" id="RU000682"/>
    </source>
</evidence>
<keyword evidence="5 6" id="KW-0371">Homeobox</keyword>
<dbReference type="PANTHER" id="PTHR45891:SF3">
    <property type="entry name" value="ZINC FINGER PROTEIN 2"/>
    <property type="match status" value="1"/>
</dbReference>
<evidence type="ECO:0000256" key="4">
    <source>
        <dbReference type="ARBA" id="ARBA00022833"/>
    </source>
</evidence>
<dbReference type="PANTHER" id="PTHR45891">
    <property type="entry name" value="ZINC FINGER HOMEOBOX PROTEIN"/>
    <property type="match status" value="1"/>
</dbReference>
<keyword evidence="5 6" id="KW-0539">Nucleus</keyword>
<feature type="region of interest" description="Disordered" evidence="7">
    <location>
        <begin position="309"/>
        <end position="334"/>
    </location>
</feature>
<dbReference type="InterPro" id="IPR051968">
    <property type="entry name" value="ZnFinger_Homeobox_TR"/>
</dbReference>
<accession>A0A1I8C3Q9</accession>
<evidence type="ECO:0000256" key="7">
    <source>
        <dbReference type="SAM" id="MobiDB-lite"/>
    </source>
</evidence>
<feature type="DNA-binding region" description="Homeobox" evidence="5">
    <location>
        <begin position="215"/>
        <end position="274"/>
    </location>
</feature>
<dbReference type="SUPFAM" id="SSF46689">
    <property type="entry name" value="Homeodomain-like"/>
    <property type="match status" value="1"/>
</dbReference>
<evidence type="ECO:0000256" key="3">
    <source>
        <dbReference type="ARBA" id="ARBA00022737"/>
    </source>
</evidence>
<evidence type="ECO:0000259" key="8">
    <source>
        <dbReference type="PROSITE" id="PS50071"/>
    </source>
</evidence>
<dbReference type="InterPro" id="IPR009057">
    <property type="entry name" value="Homeodomain-like_sf"/>
</dbReference>
<dbReference type="GO" id="GO:0046872">
    <property type="term" value="F:metal ion binding"/>
    <property type="evidence" value="ECO:0007669"/>
    <property type="project" value="UniProtKB-KW"/>
</dbReference>
<dbReference type="Proteomes" id="UP000095281">
    <property type="component" value="Unplaced"/>
</dbReference>
<dbReference type="InterPro" id="IPR001356">
    <property type="entry name" value="HD"/>
</dbReference>
<keyword evidence="5 6" id="KW-0238">DNA-binding</keyword>
<keyword evidence="4" id="KW-0862">Zinc</keyword>
<keyword evidence="2" id="KW-0479">Metal-binding</keyword>
<evidence type="ECO:0000313" key="10">
    <source>
        <dbReference type="WBParaSite" id="MhA1_Contig984.frz3.gene5"/>
    </source>
</evidence>
<dbReference type="CDD" id="cd00086">
    <property type="entry name" value="homeodomain"/>
    <property type="match status" value="1"/>
</dbReference>
<evidence type="ECO:0000256" key="1">
    <source>
        <dbReference type="ARBA" id="ARBA00004123"/>
    </source>
</evidence>
<organism evidence="9 10">
    <name type="scientific">Meloidogyne hapla</name>
    <name type="common">Root-knot nematode worm</name>
    <dbReference type="NCBI Taxonomy" id="6305"/>
    <lineage>
        <taxon>Eukaryota</taxon>
        <taxon>Metazoa</taxon>
        <taxon>Ecdysozoa</taxon>
        <taxon>Nematoda</taxon>
        <taxon>Chromadorea</taxon>
        <taxon>Rhabditida</taxon>
        <taxon>Tylenchina</taxon>
        <taxon>Tylenchomorpha</taxon>
        <taxon>Tylenchoidea</taxon>
        <taxon>Meloidogynidae</taxon>
        <taxon>Meloidogyninae</taxon>
        <taxon>Meloidogyne</taxon>
    </lineage>
</organism>
<dbReference type="AlphaFoldDB" id="A0A1I8C3Q9"/>
<dbReference type="SMART" id="SM00389">
    <property type="entry name" value="HOX"/>
    <property type="match status" value="1"/>
</dbReference>
<dbReference type="GO" id="GO:0005634">
    <property type="term" value="C:nucleus"/>
    <property type="evidence" value="ECO:0007669"/>
    <property type="project" value="UniProtKB-SubCell"/>
</dbReference>
<evidence type="ECO:0000256" key="5">
    <source>
        <dbReference type="PROSITE-ProRule" id="PRU00108"/>
    </source>
</evidence>
<dbReference type="GO" id="GO:0000978">
    <property type="term" value="F:RNA polymerase II cis-regulatory region sequence-specific DNA binding"/>
    <property type="evidence" value="ECO:0007669"/>
    <property type="project" value="TreeGrafter"/>
</dbReference>
<protein>
    <submittedName>
        <fullName evidence="10">Homeobox domain-containing protein</fullName>
    </submittedName>
</protein>
<proteinExistence type="predicted"/>
<dbReference type="Gene3D" id="1.10.10.60">
    <property type="entry name" value="Homeodomain-like"/>
    <property type="match status" value="1"/>
</dbReference>